<dbReference type="AlphaFoldDB" id="A0A317JPV6"/>
<name>A0A317JPV6_9BACT</name>
<keyword evidence="1" id="KW-0812">Transmembrane</keyword>
<feature type="transmembrane region" description="Helical" evidence="1">
    <location>
        <begin position="63"/>
        <end position="91"/>
    </location>
</feature>
<evidence type="ECO:0000256" key="1">
    <source>
        <dbReference type="SAM" id="Phobius"/>
    </source>
</evidence>
<evidence type="ECO:0000313" key="2">
    <source>
        <dbReference type="EMBL" id="PWU24103.1"/>
    </source>
</evidence>
<reference evidence="2 3" key="1">
    <citation type="submission" date="2018-02" db="EMBL/GenBank/DDBJ databases">
        <title>Genomic Reconstructions from Amazon Rainforest and Pasture Soil Reveal Novel Insights into the Physiology of Candidate Phyla in Tropical Sites.</title>
        <authorList>
            <person name="Kroeger M.E."/>
            <person name="Delmont T."/>
            <person name="Eren A.M."/>
            <person name="Guo J."/>
            <person name="Meyer K.M."/>
            <person name="Khan K."/>
            <person name="Rodrigues J.L.M."/>
            <person name="Bohannan B.J.M."/>
            <person name="Tringe S."/>
            <person name="Borges C.D."/>
            <person name="Tiedje J."/>
            <person name="Tsai S.M."/>
            <person name="Nusslein K."/>
        </authorList>
    </citation>
    <scope>NUCLEOTIDE SEQUENCE [LARGE SCALE GENOMIC DNA]</scope>
    <source>
        <strain evidence="2">Amazon FNV 2010 28 9</strain>
    </source>
</reference>
<protein>
    <submittedName>
        <fullName evidence="2">Uncharacterized protein</fullName>
    </submittedName>
</protein>
<dbReference type="EMBL" id="PSRQ01000012">
    <property type="protein sequence ID" value="PWU24103.1"/>
    <property type="molecule type" value="Genomic_DNA"/>
</dbReference>
<gene>
    <name evidence="2" type="ORF">C5B42_00635</name>
</gene>
<accession>A0A317JPV6</accession>
<keyword evidence="1" id="KW-1133">Transmembrane helix</keyword>
<proteinExistence type="predicted"/>
<sequence>MEMQKATISILVAIYIATLFALFLIGGLLVTFFGAVSYGYYLFVMSTKTSMSISKKILLATAWGLLCVVVSVFAGTIPAYIAVIGFTRFYITWQH</sequence>
<organism evidence="2 3">
    <name type="scientific">Candidatus Cerribacteria bacterium 'Amazon FNV 2010 28 9'</name>
    <dbReference type="NCBI Taxonomy" id="2081795"/>
    <lineage>
        <taxon>Bacteria</taxon>
        <taxon>Candidatus Cerribacteria</taxon>
    </lineage>
</organism>
<dbReference type="Proteomes" id="UP000246104">
    <property type="component" value="Unassembled WGS sequence"/>
</dbReference>
<comment type="caution">
    <text evidence="2">The sequence shown here is derived from an EMBL/GenBank/DDBJ whole genome shotgun (WGS) entry which is preliminary data.</text>
</comment>
<feature type="transmembrane region" description="Helical" evidence="1">
    <location>
        <begin position="12"/>
        <end position="43"/>
    </location>
</feature>
<evidence type="ECO:0000313" key="3">
    <source>
        <dbReference type="Proteomes" id="UP000246104"/>
    </source>
</evidence>
<keyword evidence="1" id="KW-0472">Membrane</keyword>